<sequence>MVDHRDHQPPSAPDKEPTTAPGRDEPTPPTPTHAAQSSADDDNDTTSELDALELREIATQDDDEAGFSTESISSGEYRIRTQRTVSRTVHTTREASKGLWGRIRRFWTRNVVLTVPQKSNRDHFALERTFLAYIRTSVMVAMQGVLIAQLFRLQHLASPDNALGFYEVGIPLAVSCYGVAILIALMGAYRFWKQQNVVALGTVYAGGWELNCIGVMIGLIILTTFVLSLTITLELENQ</sequence>
<evidence type="ECO:0000313" key="8">
    <source>
        <dbReference type="EMBL" id="OOF90540.1"/>
    </source>
</evidence>
<gene>
    <name evidence="8" type="ORF">ASPCADRAFT_10568</name>
</gene>
<evidence type="ECO:0000259" key="7">
    <source>
        <dbReference type="Pfam" id="PF02656"/>
    </source>
</evidence>
<evidence type="ECO:0000313" key="9">
    <source>
        <dbReference type="Proteomes" id="UP000188318"/>
    </source>
</evidence>
<feature type="transmembrane region" description="Helical" evidence="6">
    <location>
        <begin position="210"/>
        <end position="233"/>
    </location>
</feature>
<organism evidence="8 9">
    <name type="scientific">Aspergillus carbonarius (strain ITEM 5010)</name>
    <dbReference type="NCBI Taxonomy" id="602072"/>
    <lineage>
        <taxon>Eukaryota</taxon>
        <taxon>Fungi</taxon>
        <taxon>Dikarya</taxon>
        <taxon>Ascomycota</taxon>
        <taxon>Pezizomycotina</taxon>
        <taxon>Eurotiomycetes</taxon>
        <taxon>Eurotiomycetidae</taxon>
        <taxon>Eurotiales</taxon>
        <taxon>Aspergillaceae</taxon>
        <taxon>Aspergillus</taxon>
        <taxon>Aspergillus subgen. Circumdati</taxon>
    </lineage>
</organism>
<evidence type="ECO:0000256" key="6">
    <source>
        <dbReference type="SAM" id="Phobius"/>
    </source>
</evidence>
<evidence type="ECO:0000256" key="4">
    <source>
        <dbReference type="ARBA" id="ARBA00023136"/>
    </source>
</evidence>
<evidence type="ECO:0000256" key="5">
    <source>
        <dbReference type="SAM" id="MobiDB-lite"/>
    </source>
</evidence>
<feature type="domain" description="DUF202" evidence="7">
    <location>
        <begin position="121"/>
        <end position="195"/>
    </location>
</feature>
<name>A0A1R3R7V0_ASPC5</name>
<keyword evidence="3 6" id="KW-1133">Transmembrane helix</keyword>
<dbReference type="STRING" id="602072.A0A1R3R7V0"/>
<keyword evidence="2 6" id="KW-0812">Transmembrane</keyword>
<dbReference type="InterPro" id="IPR003807">
    <property type="entry name" value="DUF202"/>
</dbReference>
<feature type="compositionally biased region" description="Acidic residues" evidence="5">
    <location>
        <begin position="39"/>
        <end position="48"/>
    </location>
</feature>
<feature type="transmembrane region" description="Helical" evidence="6">
    <location>
        <begin position="130"/>
        <end position="151"/>
    </location>
</feature>
<feature type="region of interest" description="Disordered" evidence="5">
    <location>
        <begin position="1"/>
        <end position="48"/>
    </location>
</feature>
<evidence type="ECO:0000256" key="2">
    <source>
        <dbReference type="ARBA" id="ARBA00022692"/>
    </source>
</evidence>
<comment type="subcellular location">
    <subcellularLocation>
        <location evidence="1">Endomembrane system</location>
        <topology evidence="1">Multi-pass membrane protein</topology>
    </subcellularLocation>
</comment>
<protein>
    <recommendedName>
        <fullName evidence="7">DUF202 domain-containing protein</fullName>
    </recommendedName>
</protein>
<dbReference type="InterPro" id="IPR052053">
    <property type="entry name" value="IM_YidH-like"/>
</dbReference>
<keyword evidence="9" id="KW-1185">Reference proteome</keyword>
<dbReference type="VEuPathDB" id="FungiDB:ASPCADRAFT_10568"/>
<dbReference type="PANTHER" id="PTHR34187">
    <property type="entry name" value="FGR18P"/>
    <property type="match status" value="1"/>
</dbReference>
<dbReference type="AlphaFoldDB" id="A0A1R3R7V0"/>
<dbReference type="Proteomes" id="UP000188318">
    <property type="component" value="Unassembled WGS sequence"/>
</dbReference>
<keyword evidence="4 6" id="KW-0472">Membrane</keyword>
<dbReference type="EMBL" id="KV907517">
    <property type="protein sequence ID" value="OOF90540.1"/>
    <property type="molecule type" value="Genomic_DNA"/>
</dbReference>
<proteinExistence type="predicted"/>
<dbReference type="GO" id="GO:0012505">
    <property type="term" value="C:endomembrane system"/>
    <property type="evidence" value="ECO:0007669"/>
    <property type="project" value="UniProtKB-SubCell"/>
</dbReference>
<reference evidence="9" key="1">
    <citation type="journal article" date="2017" name="Genome Biol.">
        <title>Comparative genomics reveals high biological diversity and specific adaptations in the industrially and medically important fungal genus Aspergillus.</title>
        <authorList>
            <person name="de Vries R.P."/>
            <person name="Riley R."/>
            <person name="Wiebenga A."/>
            <person name="Aguilar-Osorio G."/>
            <person name="Amillis S."/>
            <person name="Uchima C.A."/>
            <person name="Anderluh G."/>
            <person name="Asadollahi M."/>
            <person name="Askin M."/>
            <person name="Barry K."/>
            <person name="Battaglia E."/>
            <person name="Bayram O."/>
            <person name="Benocci T."/>
            <person name="Braus-Stromeyer S.A."/>
            <person name="Caldana C."/>
            <person name="Canovas D."/>
            <person name="Cerqueira G.C."/>
            <person name="Chen F."/>
            <person name="Chen W."/>
            <person name="Choi C."/>
            <person name="Clum A."/>
            <person name="Dos Santos R.A."/>
            <person name="Damasio A.R."/>
            <person name="Diallinas G."/>
            <person name="Emri T."/>
            <person name="Fekete E."/>
            <person name="Flipphi M."/>
            <person name="Freyberg S."/>
            <person name="Gallo A."/>
            <person name="Gournas C."/>
            <person name="Habgood R."/>
            <person name="Hainaut M."/>
            <person name="Harispe M.L."/>
            <person name="Henrissat B."/>
            <person name="Hilden K.S."/>
            <person name="Hope R."/>
            <person name="Hossain A."/>
            <person name="Karabika E."/>
            <person name="Karaffa L."/>
            <person name="Karanyi Z."/>
            <person name="Krasevec N."/>
            <person name="Kuo A."/>
            <person name="Kusch H."/>
            <person name="LaButti K."/>
            <person name="Lagendijk E.L."/>
            <person name="Lapidus A."/>
            <person name="Levasseur A."/>
            <person name="Lindquist E."/>
            <person name="Lipzen A."/>
            <person name="Logrieco A.F."/>
            <person name="MacCabe A."/>
            <person name="Maekelae M.R."/>
            <person name="Malavazi I."/>
            <person name="Melin P."/>
            <person name="Meyer V."/>
            <person name="Mielnichuk N."/>
            <person name="Miskei M."/>
            <person name="Molnar A.P."/>
            <person name="Mule G."/>
            <person name="Ngan C.Y."/>
            <person name="Orejas M."/>
            <person name="Orosz E."/>
            <person name="Ouedraogo J.P."/>
            <person name="Overkamp K.M."/>
            <person name="Park H.-S."/>
            <person name="Perrone G."/>
            <person name="Piumi F."/>
            <person name="Punt P.J."/>
            <person name="Ram A.F."/>
            <person name="Ramon A."/>
            <person name="Rauscher S."/>
            <person name="Record E."/>
            <person name="Riano-Pachon D.M."/>
            <person name="Robert V."/>
            <person name="Roehrig J."/>
            <person name="Ruller R."/>
            <person name="Salamov A."/>
            <person name="Salih N.S."/>
            <person name="Samson R.A."/>
            <person name="Sandor E."/>
            <person name="Sanguinetti M."/>
            <person name="Schuetze T."/>
            <person name="Sepcic K."/>
            <person name="Shelest E."/>
            <person name="Sherlock G."/>
            <person name="Sophianopoulou V."/>
            <person name="Squina F.M."/>
            <person name="Sun H."/>
            <person name="Susca A."/>
            <person name="Todd R.B."/>
            <person name="Tsang A."/>
            <person name="Unkles S.E."/>
            <person name="van de Wiele N."/>
            <person name="van Rossen-Uffink D."/>
            <person name="Oliveira J.V."/>
            <person name="Vesth T.C."/>
            <person name="Visser J."/>
            <person name="Yu J.-H."/>
            <person name="Zhou M."/>
            <person name="Andersen M.R."/>
            <person name="Archer D.B."/>
            <person name="Baker S.E."/>
            <person name="Benoit I."/>
            <person name="Brakhage A.A."/>
            <person name="Braus G.H."/>
            <person name="Fischer R."/>
            <person name="Frisvad J.C."/>
            <person name="Goldman G.H."/>
            <person name="Houbraken J."/>
            <person name="Oakley B."/>
            <person name="Pocsi I."/>
            <person name="Scazzocchio C."/>
            <person name="Seiboth B."/>
            <person name="vanKuyk P.A."/>
            <person name="Wortman J."/>
            <person name="Dyer P.S."/>
            <person name="Grigoriev I.V."/>
        </authorList>
    </citation>
    <scope>NUCLEOTIDE SEQUENCE [LARGE SCALE GENOMIC DNA]</scope>
    <source>
        <strain evidence="9">ITEM 5010</strain>
    </source>
</reference>
<feature type="transmembrane region" description="Helical" evidence="6">
    <location>
        <begin position="163"/>
        <end position="189"/>
    </location>
</feature>
<evidence type="ECO:0000256" key="1">
    <source>
        <dbReference type="ARBA" id="ARBA00004127"/>
    </source>
</evidence>
<evidence type="ECO:0000256" key="3">
    <source>
        <dbReference type="ARBA" id="ARBA00022989"/>
    </source>
</evidence>
<dbReference type="OrthoDB" id="199599at2759"/>
<dbReference type="OMA" id="RRFWTRN"/>
<dbReference type="PANTHER" id="PTHR34187:SF1">
    <property type="entry name" value="DUF202 DOMAIN-CONTAINING PROTEIN"/>
    <property type="match status" value="1"/>
</dbReference>
<dbReference type="Pfam" id="PF02656">
    <property type="entry name" value="DUF202"/>
    <property type="match status" value="1"/>
</dbReference>
<accession>A0A1R3R7V0</accession>
<feature type="compositionally biased region" description="Basic and acidic residues" evidence="5">
    <location>
        <begin position="1"/>
        <end position="26"/>
    </location>
</feature>